<gene>
    <name evidence="3" type="ORF">TWF694_008027</name>
</gene>
<dbReference type="Gene3D" id="3.90.25.10">
    <property type="entry name" value="UDP-galactose 4-epimerase, domain 1"/>
    <property type="match status" value="1"/>
</dbReference>
<name>A0AAV9XLI9_9PEZI</name>
<keyword evidence="4" id="KW-1185">Reference proteome</keyword>
<feature type="region of interest" description="Disordered" evidence="1">
    <location>
        <begin position="1"/>
        <end position="32"/>
    </location>
</feature>
<evidence type="ECO:0000259" key="2">
    <source>
        <dbReference type="Pfam" id="PF01370"/>
    </source>
</evidence>
<dbReference type="Gene3D" id="3.40.50.720">
    <property type="entry name" value="NAD(P)-binding Rossmann-like Domain"/>
    <property type="match status" value="1"/>
</dbReference>
<dbReference type="InterPro" id="IPR001509">
    <property type="entry name" value="Epimerase_deHydtase"/>
</dbReference>
<feature type="compositionally biased region" description="Basic and acidic residues" evidence="1">
    <location>
        <begin position="1"/>
        <end position="21"/>
    </location>
</feature>
<comment type="caution">
    <text evidence="3">The sequence shown here is derived from an EMBL/GenBank/DDBJ whole genome shotgun (WGS) entry which is preliminary data.</text>
</comment>
<dbReference type="Proteomes" id="UP001365542">
    <property type="component" value="Unassembled WGS sequence"/>
</dbReference>
<dbReference type="EMBL" id="JAVHJO010000004">
    <property type="protein sequence ID" value="KAK6540633.1"/>
    <property type="molecule type" value="Genomic_DNA"/>
</dbReference>
<organism evidence="3 4">
    <name type="scientific">Orbilia ellipsospora</name>
    <dbReference type="NCBI Taxonomy" id="2528407"/>
    <lineage>
        <taxon>Eukaryota</taxon>
        <taxon>Fungi</taxon>
        <taxon>Dikarya</taxon>
        <taxon>Ascomycota</taxon>
        <taxon>Pezizomycotina</taxon>
        <taxon>Orbiliomycetes</taxon>
        <taxon>Orbiliales</taxon>
        <taxon>Orbiliaceae</taxon>
        <taxon>Orbilia</taxon>
    </lineage>
</organism>
<evidence type="ECO:0000256" key="1">
    <source>
        <dbReference type="SAM" id="MobiDB-lite"/>
    </source>
</evidence>
<proteinExistence type="predicted"/>
<evidence type="ECO:0000313" key="3">
    <source>
        <dbReference type="EMBL" id="KAK6540633.1"/>
    </source>
</evidence>
<feature type="domain" description="NAD-dependent epimerase/dehydratase" evidence="2">
    <location>
        <begin position="108"/>
        <end position="394"/>
    </location>
</feature>
<feature type="compositionally biased region" description="Polar residues" evidence="1">
    <location>
        <begin position="22"/>
        <end position="32"/>
    </location>
</feature>
<evidence type="ECO:0000313" key="4">
    <source>
        <dbReference type="Proteomes" id="UP001365542"/>
    </source>
</evidence>
<dbReference type="SUPFAM" id="SSF51735">
    <property type="entry name" value="NAD(P)-binding Rossmann-fold domains"/>
    <property type="match status" value="1"/>
</dbReference>
<dbReference type="AlphaFoldDB" id="A0AAV9XLI9"/>
<dbReference type="PANTHER" id="PTHR43725">
    <property type="entry name" value="UDP-GLUCOSE 4-EPIMERASE"/>
    <property type="match status" value="1"/>
</dbReference>
<accession>A0AAV9XLI9</accession>
<reference evidence="3 4" key="1">
    <citation type="submission" date="2019-10" db="EMBL/GenBank/DDBJ databases">
        <authorList>
            <person name="Palmer J.M."/>
        </authorList>
    </citation>
    <scope>NUCLEOTIDE SEQUENCE [LARGE SCALE GENOMIC DNA]</scope>
    <source>
        <strain evidence="3 4">TWF694</strain>
    </source>
</reference>
<protein>
    <recommendedName>
        <fullName evidence="2">NAD-dependent epimerase/dehydratase domain-containing protein</fullName>
    </recommendedName>
</protein>
<dbReference type="InterPro" id="IPR036291">
    <property type="entry name" value="NAD(P)-bd_dom_sf"/>
</dbReference>
<dbReference type="Pfam" id="PF01370">
    <property type="entry name" value="Epimerase"/>
    <property type="match status" value="1"/>
</dbReference>
<sequence length="484" mass="53701">MLKDATAKQVEQAERPLHDPRNSNSNKVETNQQQRILGTPHSSLLVQSTITINVHPFSRILSQNIEPARLDFPSKCNRDLILRVLRFLSTIPCCLSLSRLHINCRSAVLVTGGLGYIGTHVCLELLRKNYHVIVVDNLTNSYRDALSSILRAFSNGNEPLGRRKDLITHISIDYGDAKALDQVLAEFQRYLNILGTIHLAASKSVGESILNPAKYYENNVVKTDRFLKCLGRYGIKNVVLASSAAVYGNLARNSSLDGLKEEQVPIVDPFIAPGEFGKVVSGLSPYGISKLLCESLVYRFATEDPTRRAIAFRLFNPVGCDPSGYLKEAPKDTEWCGGSIMQMVLKTINGSNSMLEIFGADYFGDGSGDGSCVRDFVHVSDIARGLVMGLERCALQRIDRRQPRFEIYNLASGKGVSVKQLIRAIEQECDIKVKTKICGRRKGDVAVSIGSMDKVRIEMGWVPDMGLQQVCQHFCRCYNIGGRR</sequence>